<organism evidence="1">
    <name type="scientific">Nothobranchius rachovii</name>
    <name type="common">bluefin notho</name>
    <dbReference type="NCBI Taxonomy" id="451742"/>
    <lineage>
        <taxon>Eukaryota</taxon>
        <taxon>Metazoa</taxon>
        <taxon>Chordata</taxon>
        <taxon>Craniata</taxon>
        <taxon>Vertebrata</taxon>
        <taxon>Euteleostomi</taxon>
        <taxon>Actinopterygii</taxon>
        <taxon>Neopterygii</taxon>
        <taxon>Teleostei</taxon>
        <taxon>Neoteleostei</taxon>
        <taxon>Acanthomorphata</taxon>
        <taxon>Ovalentaria</taxon>
        <taxon>Atherinomorphae</taxon>
        <taxon>Cyprinodontiformes</taxon>
        <taxon>Nothobranchiidae</taxon>
        <taxon>Nothobranchius</taxon>
    </lineage>
</organism>
<gene>
    <name evidence="1" type="primary">PTPRN2</name>
</gene>
<dbReference type="EMBL" id="HAEI01014264">
    <property type="protein sequence ID" value="SBS16733.1"/>
    <property type="molecule type" value="Transcribed_RNA"/>
</dbReference>
<reference evidence="1" key="2">
    <citation type="submission" date="2016-06" db="EMBL/GenBank/DDBJ databases">
        <title>The genome of a short-lived fish provides insights into sex chromosome evolution and the genetic control of aging.</title>
        <authorList>
            <person name="Reichwald K."/>
            <person name="Felder M."/>
            <person name="Petzold A."/>
            <person name="Koch P."/>
            <person name="Groth M."/>
            <person name="Platzer M."/>
        </authorList>
    </citation>
    <scope>NUCLEOTIDE SEQUENCE</scope>
    <source>
        <tissue evidence="1">Brain</tissue>
    </source>
</reference>
<reference evidence="1" key="1">
    <citation type="submission" date="2016-05" db="EMBL/GenBank/DDBJ databases">
        <authorList>
            <person name="Lavstsen T."/>
            <person name="Jespersen J.S."/>
        </authorList>
    </citation>
    <scope>NUCLEOTIDE SEQUENCE</scope>
    <source>
        <tissue evidence="1">Brain</tissue>
    </source>
</reference>
<evidence type="ECO:0000313" key="1">
    <source>
        <dbReference type="EMBL" id="SBS16733.1"/>
    </source>
</evidence>
<protein>
    <submittedName>
        <fullName evidence="1">Protein tyrosine phosphatase, receptor type, N polypeptide 2</fullName>
    </submittedName>
</protein>
<accession>A0A1A8SFN0</accession>
<sequence>MMLVVMMVRVMTMMRRRKLPLFKTSSADL</sequence>
<keyword evidence="1" id="KW-0675">Receptor</keyword>
<proteinExistence type="predicted"/>
<dbReference type="AlphaFoldDB" id="A0A1A8SFN0"/>
<name>A0A1A8SFN0_9TELE</name>